<keyword evidence="4" id="KW-0500">Molybdenum</keyword>
<dbReference type="CDD" id="cd13538">
    <property type="entry name" value="PBP2_ModA_like_1"/>
    <property type="match status" value="1"/>
</dbReference>
<dbReference type="AlphaFoldDB" id="A0A3Q9G1H8"/>
<keyword evidence="2 4" id="KW-0479">Metal-binding</keyword>
<dbReference type="GO" id="GO:0015689">
    <property type="term" value="P:molybdate ion transport"/>
    <property type="evidence" value="ECO:0007669"/>
    <property type="project" value="InterPro"/>
</dbReference>
<dbReference type="GO" id="GO:0046872">
    <property type="term" value="F:metal ion binding"/>
    <property type="evidence" value="ECO:0007669"/>
    <property type="project" value="UniProtKB-KW"/>
</dbReference>
<evidence type="ECO:0000256" key="1">
    <source>
        <dbReference type="ARBA" id="ARBA00009175"/>
    </source>
</evidence>
<sequence length="254" mass="26367">MPRTLVRTALAAALLLPLATACGSGDKSDDAKQRTTLTVLAAASLTDVFKQAGALYEKEHPGTKVNFSFAGSQELAAQVRQGAPADALVTADTKTMDGLAQQTNAPTTIAKNRLTIATAPGNPKKIQGLSDLSNPTLKVVLAAPEVPAGRYSKKVLDQQHVDVKPVSQEPSVRAVLSKVTLGEADAGIVYVTDATAAGNKVATVTIPDDQNAVAAYPAATLKGSKHTKESADFVKWLGSAEAQKLLRGAGFQQP</sequence>
<dbReference type="InterPro" id="IPR005950">
    <property type="entry name" value="ModA"/>
</dbReference>
<proteinExistence type="inferred from homology"/>
<dbReference type="Proteomes" id="UP000267900">
    <property type="component" value="Chromosome"/>
</dbReference>
<dbReference type="NCBIfam" id="TIGR01256">
    <property type="entry name" value="modA"/>
    <property type="match status" value="1"/>
</dbReference>
<gene>
    <name evidence="6" type="primary">modA</name>
    <name evidence="6" type="ORF">EKH77_21230</name>
</gene>
<evidence type="ECO:0000256" key="4">
    <source>
        <dbReference type="PIRSR" id="PIRSR004846-1"/>
    </source>
</evidence>
<reference evidence="6 7" key="1">
    <citation type="submission" date="2018-12" db="EMBL/GenBank/DDBJ databases">
        <title>The whole draft genome of Streptomyce luteoverticillatus CGMCC 15060.</title>
        <authorList>
            <person name="Feng Z."/>
            <person name="Chen G."/>
            <person name="Zhang J."/>
            <person name="Zhu H."/>
            <person name="Yu X."/>
            <person name="Zhang W."/>
            <person name="Zhang X."/>
        </authorList>
    </citation>
    <scope>NUCLEOTIDE SEQUENCE [LARGE SCALE GENOMIC DNA]</scope>
    <source>
        <strain evidence="6 7">CGMCC 15060</strain>
    </source>
</reference>
<protein>
    <submittedName>
        <fullName evidence="6">Molybdate ABC transporter substrate-binding protein</fullName>
    </submittedName>
</protein>
<keyword evidence="7" id="KW-1185">Reference proteome</keyword>
<dbReference type="PANTHER" id="PTHR30632:SF0">
    <property type="entry name" value="SULFATE-BINDING PROTEIN"/>
    <property type="match status" value="1"/>
</dbReference>
<name>A0A3Q9G1H8_STRLT</name>
<organism evidence="6 7">
    <name type="scientific">Streptomyces luteoverticillatus</name>
    <name type="common">Streptoverticillium luteoverticillatus</name>
    <dbReference type="NCBI Taxonomy" id="66425"/>
    <lineage>
        <taxon>Bacteria</taxon>
        <taxon>Bacillati</taxon>
        <taxon>Actinomycetota</taxon>
        <taxon>Actinomycetes</taxon>
        <taxon>Kitasatosporales</taxon>
        <taxon>Streptomycetaceae</taxon>
        <taxon>Streptomyces</taxon>
    </lineage>
</organism>
<dbReference type="PIRSF" id="PIRSF004846">
    <property type="entry name" value="ModA"/>
    <property type="match status" value="1"/>
</dbReference>
<dbReference type="OrthoDB" id="9785015at2"/>
<comment type="similarity">
    <text evidence="1">Belongs to the bacterial solute-binding protein ModA family.</text>
</comment>
<feature type="binding site" evidence="4">
    <location>
        <position position="44"/>
    </location>
    <ligand>
        <name>molybdate</name>
        <dbReference type="ChEBI" id="CHEBI:36264"/>
    </ligand>
</feature>
<keyword evidence="3 5" id="KW-0732">Signal</keyword>
<dbReference type="Pfam" id="PF13531">
    <property type="entry name" value="SBP_bac_11"/>
    <property type="match status" value="1"/>
</dbReference>
<dbReference type="PROSITE" id="PS51257">
    <property type="entry name" value="PROKAR_LIPOPROTEIN"/>
    <property type="match status" value="1"/>
</dbReference>
<evidence type="ECO:0000256" key="5">
    <source>
        <dbReference type="SAM" id="SignalP"/>
    </source>
</evidence>
<dbReference type="Gene3D" id="3.40.190.10">
    <property type="entry name" value="Periplasmic binding protein-like II"/>
    <property type="match status" value="2"/>
</dbReference>
<evidence type="ECO:0000313" key="7">
    <source>
        <dbReference type="Proteomes" id="UP000267900"/>
    </source>
</evidence>
<feature type="binding site" evidence="4">
    <location>
        <position position="172"/>
    </location>
    <ligand>
        <name>molybdate</name>
        <dbReference type="ChEBI" id="CHEBI:36264"/>
    </ligand>
</feature>
<evidence type="ECO:0000256" key="3">
    <source>
        <dbReference type="ARBA" id="ARBA00022729"/>
    </source>
</evidence>
<dbReference type="InterPro" id="IPR050682">
    <property type="entry name" value="ModA/WtpA"/>
</dbReference>
<evidence type="ECO:0000256" key="2">
    <source>
        <dbReference type="ARBA" id="ARBA00022723"/>
    </source>
</evidence>
<feature type="signal peptide" evidence="5">
    <location>
        <begin position="1"/>
        <end position="21"/>
    </location>
</feature>
<feature type="chain" id="PRO_5039391785" evidence="5">
    <location>
        <begin position="22"/>
        <end position="254"/>
    </location>
</feature>
<feature type="binding site" evidence="4">
    <location>
        <position position="72"/>
    </location>
    <ligand>
        <name>molybdate</name>
        <dbReference type="ChEBI" id="CHEBI:36264"/>
    </ligand>
</feature>
<dbReference type="EMBL" id="CP034587">
    <property type="protein sequence ID" value="AZQ73403.1"/>
    <property type="molecule type" value="Genomic_DNA"/>
</dbReference>
<feature type="binding site" evidence="4">
    <location>
        <position position="190"/>
    </location>
    <ligand>
        <name>molybdate</name>
        <dbReference type="ChEBI" id="CHEBI:36264"/>
    </ligand>
</feature>
<evidence type="ECO:0000313" key="6">
    <source>
        <dbReference type="EMBL" id="AZQ73403.1"/>
    </source>
</evidence>
<dbReference type="RefSeq" id="WP_126915917.1">
    <property type="nucleotide sequence ID" value="NZ_CP034587.1"/>
</dbReference>
<feature type="binding site" evidence="4">
    <location>
        <position position="148"/>
    </location>
    <ligand>
        <name>molybdate</name>
        <dbReference type="ChEBI" id="CHEBI:36264"/>
    </ligand>
</feature>
<dbReference type="GO" id="GO:0030973">
    <property type="term" value="F:molybdate ion binding"/>
    <property type="evidence" value="ECO:0007669"/>
    <property type="project" value="TreeGrafter"/>
</dbReference>
<dbReference type="PANTHER" id="PTHR30632">
    <property type="entry name" value="MOLYBDATE-BINDING PERIPLASMIC PROTEIN"/>
    <property type="match status" value="1"/>
</dbReference>
<accession>A0A3Q9G1H8</accession>
<dbReference type="SUPFAM" id="SSF53850">
    <property type="entry name" value="Periplasmic binding protein-like II"/>
    <property type="match status" value="1"/>
</dbReference>